<name>A0A6A4IAJ3_9AGAR</name>
<keyword evidence="2" id="KW-1185">Reference proteome</keyword>
<dbReference type="AlphaFoldDB" id="A0A6A4IAJ3"/>
<dbReference type="Proteomes" id="UP000799118">
    <property type="component" value="Unassembled WGS sequence"/>
</dbReference>
<sequence length="120" mass="13975">MKKDGTKVATVTMQKTDESFLACTEKKTKKAMKKGLEDVTRRGIVYNHRAPVHNIFTEANKGGMQRELKTHGEHLKYYHELLSTITKDIDEDPDAHEGMSVLQWKEWSKEELEKIERRSE</sequence>
<proteinExistence type="predicted"/>
<accession>A0A6A4IAJ3</accession>
<organism evidence="1 2">
    <name type="scientific">Gymnopus androsaceus JB14</name>
    <dbReference type="NCBI Taxonomy" id="1447944"/>
    <lineage>
        <taxon>Eukaryota</taxon>
        <taxon>Fungi</taxon>
        <taxon>Dikarya</taxon>
        <taxon>Basidiomycota</taxon>
        <taxon>Agaricomycotina</taxon>
        <taxon>Agaricomycetes</taxon>
        <taxon>Agaricomycetidae</taxon>
        <taxon>Agaricales</taxon>
        <taxon>Marasmiineae</taxon>
        <taxon>Omphalotaceae</taxon>
        <taxon>Gymnopus</taxon>
    </lineage>
</organism>
<protein>
    <submittedName>
        <fullName evidence="1">Uncharacterized protein</fullName>
    </submittedName>
</protein>
<dbReference type="EMBL" id="ML769394">
    <property type="protein sequence ID" value="KAE9407641.1"/>
    <property type="molecule type" value="Genomic_DNA"/>
</dbReference>
<gene>
    <name evidence="1" type="ORF">BT96DRAFT_986301</name>
</gene>
<evidence type="ECO:0000313" key="1">
    <source>
        <dbReference type="EMBL" id="KAE9407641.1"/>
    </source>
</evidence>
<reference evidence="1" key="1">
    <citation type="journal article" date="2019" name="Environ. Microbiol.">
        <title>Fungal ecological strategies reflected in gene transcription - a case study of two litter decomposers.</title>
        <authorList>
            <person name="Barbi F."/>
            <person name="Kohler A."/>
            <person name="Barry K."/>
            <person name="Baskaran P."/>
            <person name="Daum C."/>
            <person name="Fauchery L."/>
            <person name="Ihrmark K."/>
            <person name="Kuo A."/>
            <person name="LaButti K."/>
            <person name="Lipzen A."/>
            <person name="Morin E."/>
            <person name="Grigoriev I.V."/>
            <person name="Henrissat B."/>
            <person name="Lindahl B."/>
            <person name="Martin F."/>
        </authorList>
    </citation>
    <scope>NUCLEOTIDE SEQUENCE</scope>
    <source>
        <strain evidence="1">JB14</strain>
    </source>
</reference>
<evidence type="ECO:0000313" key="2">
    <source>
        <dbReference type="Proteomes" id="UP000799118"/>
    </source>
</evidence>